<keyword evidence="2 3" id="KW-0694">RNA-binding</keyword>
<dbReference type="InterPro" id="IPR023620">
    <property type="entry name" value="SmpB"/>
</dbReference>
<organism evidence="5 6">
    <name type="scientific">Arsukibacterium ikkense</name>
    <dbReference type="NCBI Taxonomy" id="336831"/>
    <lineage>
        <taxon>Bacteria</taxon>
        <taxon>Pseudomonadati</taxon>
        <taxon>Pseudomonadota</taxon>
        <taxon>Gammaproteobacteria</taxon>
        <taxon>Chromatiales</taxon>
        <taxon>Chromatiaceae</taxon>
        <taxon>Arsukibacterium</taxon>
    </lineage>
</organism>
<protein>
    <recommendedName>
        <fullName evidence="3">SsrA-binding protein</fullName>
    </recommendedName>
    <alternativeName>
        <fullName evidence="3">Small protein B</fullName>
    </alternativeName>
</protein>
<keyword evidence="1 3" id="KW-0963">Cytoplasm</keyword>
<comment type="function">
    <text evidence="3">Required for rescue of stalled ribosomes mediated by trans-translation. Binds to transfer-messenger RNA (tmRNA), required for stable association of tmRNA with ribosomes. tmRNA and SmpB together mimic tRNA shape, replacing the anticodon stem-loop with SmpB. tmRNA is encoded by the ssrA gene; the 2 termini fold to resemble tRNA(Ala) and it encodes a 'tag peptide', a short internal open reading frame. During trans-translation Ala-aminoacylated tmRNA acts like a tRNA, entering the A-site of stalled ribosomes, displacing the stalled mRNA. The ribosome then switches to translate the ORF on the tmRNA; the nascent peptide is terminated with the 'tag peptide' encoded by the tmRNA and targeted for degradation. The ribosome is freed to recommence translation, which seems to be the essential function of trans-translation.</text>
</comment>
<dbReference type="GO" id="GO:0003723">
    <property type="term" value="F:RNA binding"/>
    <property type="evidence" value="ECO:0007669"/>
    <property type="project" value="UniProtKB-UniRule"/>
</dbReference>
<proteinExistence type="inferred from homology"/>
<evidence type="ECO:0000256" key="4">
    <source>
        <dbReference type="SAM" id="MobiDB-lite"/>
    </source>
</evidence>
<dbReference type="PATRIC" id="fig|336831.14.peg.2349"/>
<dbReference type="AlphaFoldDB" id="A0A0M2V8N7"/>
<evidence type="ECO:0000313" key="5">
    <source>
        <dbReference type="EMBL" id="KKO47202.1"/>
    </source>
</evidence>
<reference evidence="5 6" key="1">
    <citation type="submission" date="2015-03" db="EMBL/GenBank/DDBJ databases">
        <title>Draft genome sequences of two protease-producing strains of Arsukibacterium isolated from two cold and alkaline environments.</title>
        <authorList>
            <person name="Lylloff J.E."/>
            <person name="Skov L.B."/>
            <person name="Jepsen M."/>
            <person name="Hallin P.F."/>
            <person name="Sorensen S.J."/>
            <person name="Stougaard P."/>
            <person name="Glaring M.A."/>
        </authorList>
    </citation>
    <scope>NUCLEOTIDE SEQUENCE [LARGE SCALE GENOMIC DNA]</scope>
    <source>
        <strain evidence="5 6">GCM72</strain>
    </source>
</reference>
<comment type="caution">
    <text evidence="5">The sequence shown here is derived from an EMBL/GenBank/DDBJ whole genome shotgun (WGS) entry which is preliminary data.</text>
</comment>
<keyword evidence="6" id="KW-1185">Reference proteome</keyword>
<evidence type="ECO:0000256" key="3">
    <source>
        <dbReference type="HAMAP-Rule" id="MF_00023"/>
    </source>
</evidence>
<dbReference type="SUPFAM" id="SSF74982">
    <property type="entry name" value="Small protein B (SmpB)"/>
    <property type="match status" value="1"/>
</dbReference>
<comment type="subcellular location">
    <subcellularLocation>
        <location evidence="3">Cytoplasm</location>
    </subcellularLocation>
    <text evidence="3">The tmRNA-SmpB complex associates with stalled 70S ribosomes.</text>
</comment>
<name>A0A0M2V8N7_9GAMM</name>
<evidence type="ECO:0000313" key="6">
    <source>
        <dbReference type="Proteomes" id="UP000034228"/>
    </source>
</evidence>
<evidence type="ECO:0000256" key="2">
    <source>
        <dbReference type="ARBA" id="ARBA00022884"/>
    </source>
</evidence>
<dbReference type="OrthoDB" id="9805462at2"/>
<dbReference type="InterPro" id="IPR000037">
    <property type="entry name" value="SsrA-bd_prot"/>
</dbReference>
<dbReference type="CDD" id="cd09294">
    <property type="entry name" value="SmpB"/>
    <property type="match status" value="1"/>
</dbReference>
<dbReference type="HAMAP" id="MF_00023">
    <property type="entry name" value="SmpB"/>
    <property type="match status" value="1"/>
</dbReference>
<dbReference type="Gene3D" id="2.40.280.10">
    <property type="match status" value="1"/>
</dbReference>
<dbReference type="PROSITE" id="PS01317">
    <property type="entry name" value="SSRP"/>
    <property type="match status" value="1"/>
</dbReference>
<dbReference type="PANTHER" id="PTHR30308">
    <property type="entry name" value="TMRNA-BINDING COMPONENT OF TRANS-TRANSLATION TAGGING COMPLEX"/>
    <property type="match status" value="1"/>
</dbReference>
<dbReference type="RefSeq" id="WP_046555731.1">
    <property type="nucleotide sequence ID" value="NZ_LAHO01000001.1"/>
</dbReference>
<dbReference type="GO" id="GO:0005829">
    <property type="term" value="C:cytosol"/>
    <property type="evidence" value="ECO:0007669"/>
    <property type="project" value="TreeGrafter"/>
</dbReference>
<dbReference type="STRING" id="336831.WG68_00695"/>
<gene>
    <name evidence="3" type="primary">smpB</name>
    <name evidence="5" type="ORF">WG68_00695</name>
</gene>
<feature type="region of interest" description="Disordered" evidence="4">
    <location>
        <begin position="136"/>
        <end position="160"/>
    </location>
</feature>
<comment type="similarity">
    <text evidence="3">Belongs to the SmpB family.</text>
</comment>
<dbReference type="InterPro" id="IPR020081">
    <property type="entry name" value="SsrA-bd_prot_CS"/>
</dbReference>
<dbReference type="Pfam" id="PF01668">
    <property type="entry name" value="SmpB"/>
    <property type="match status" value="1"/>
</dbReference>
<accession>A0A0M2V8N7</accession>
<dbReference type="GO" id="GO:0070930">
    <property type="term" value="P:trans-translation-dependent protein tagging"/>
    <property type="evidence" value="ECO:0007669"/>
    <property type="project" value="TreeGrafter"/>
</dbReference>
<dbReference type="NCBIfam" id="TIGR00086">
    <property type="entry name" value="smpB"/>
    <property type="match status" value="1"/>
</dbReference>
<dbReference type="EMBL" id="LAHO01000001">
    <property type="protein sequence ID" value="KKO47202.1"/>
    <property type="molecule type" value="Genomic_DNA"/>
</dbReference>
<dbReference type="GO" id="GO:0070929">
    <property type="term" value="P:trans-translation"/>
    <property type="evidence" value="ECO:0007669"/>
    <property type="project" value="UniProtKB-UniRule"/>
</dbReference>
<evidence type="ECO:0000256" key="1">
    <source>
        <dbReference type="ARBA" id="ARBA00022490"/>
    </source>
</evidence>
<dbReference type="NCBIfam" id="NF003843">
    <property type="entry name" value="PRK05422.1"/>
    <property type="match status" value="1"/>
</dbReference>
<sequence length="160" mass="18606">MSKKKPSKNTNGTIATNKKARHEYFLEDRYEAGLSLQGWEVKSIREGKVNLSDAYVILKDGEAFLLGAQIQALKSASSHVICDPDRSRKLLLNKRELNKLIGLKERDGYTLIATAMYWKACWVKVEFHLAKGKKQHDKRDDIKDRDWSREKERMMKHSKR</sequence>
<dbReference type="Proteomes" id="UP000034228">
    <property type="component" value="Unassembled WGS sequence"/>
</dbReference>
<feature type="compositionally biased region" description="Basic and acidic residues" evidence="4">
    <location>
        <begin position="137"/>
        <end position="160"/>
    </location>
</feature>
<dbReference type="PANTHER" id="PTHR30308:SF2">
    <property type="entry name" value="SSRA-BINDING PROTEIN"/>
    <property type="match status" value="1"/>
</dbReference>